<gene>
    <name evidence="1" type="ORF">A3H70_02650</name>
</gene>
<dbReference type="AlphaFoldDB" id="A0A1G2BR62"/>
<sequence length="135" mass="15304">MPWVEKIIPTIYLDLRGQVSERAGIKFIRAEVNMPFARVTIEIDGKEQTLRLDTDKNIDPIQGTFGVFIDRLDDENLDRALAEAAKEICALIAVEATRRQSRLSANFIEGVNRGLALIREEQQKTARAVTRHLKT</sequence>
<accession>A0A1G2BR62</accession>
<evidence type="ECO:0000313" key="1">
    <source>
        <dbReference type="EMBL" id="OGY91346.1"/>
    </source>
</evidence>
<evidence type="ECO:0000313" key="2">
    <source>
        <dbReference type="Proteomes" id="UP000178109"/>
    </source>
</evidence>
<dbReference type="Proteomes" id="UP000178109">
    <property type="component" value="Unassembled WGS sequence"/>
</dbReference>
<reference evidence="1 2" key="1">
    <citation type="journal article" date="2016" name="Nat. Commun.">
        <title>Thousands of microbial genomes shed light on interconnected biogeochemical processes in an aquifer system.</title>
        <authorList>
            <person name="Anantharaman K."/>
            <person name="Brown C.T."/>
            <person name="Hug L.A."/>
            <person name="Sharon I."/>
            <person name="Castelle C.J."/>
            <person name="Probst A.J."/>
            <person name="Thomas B.C."/>
            <person name="Singh A."/>
            <person name="Wilkins M.J."/>
            <person name="Karaoz U."/>
            <person name="Brodie E.L."/>
            <person name="Williams K.H."/>
            <person name="Hubbard S.S."/>
            <person name="Banfield J.F."/>
        </authorList>
    </citation>
    <scope>NUCLEOTIDE SEQUENCE [LARGE SCALE GENOMIC DNA]</scope>
</reference>
<protein>
    <submittedName>
        <fullName evidence="1">Uncharacterized protein</fullName>
    </submittedName>
</protein>
<dbReference type="EMBL" id="MHKO01000048">
    <property type="protein sequence ID" value="OGY91346.1"/>
    <property type="molecule type" value="Genomic_DNA"/>
</dbReference>
<organism evidence="1 2">
    <name type="scientific">Candidatus Komeilibacteria bacterium RIFCSPLOWO2_02_FULL_48_11</name>
    <dbReference type="NCBI Taxonomy" id="1798553"/>
    <lineage>
        <taxon>Bacteria</taxon>
        <taxon>Candidatus Komeiliibacteriota</taxon>
    </lineage>
</organism>
<comment type="caution">
    <text evidence="1">The sequence shown here is derived from an EMBL/GenBank/DDBJ whole genome shotgun (WGS) entry which is preliminary data.</text>
</comment>
<name>A0A1G2BR62_9BACT</name>
<proteinExistence type="predicted"/>